<keyword evidence="2 4" id="KW-0807">Transducer</keyword>
<keyword evidence="8" id="KW-1185">Reference proteome</keyword>
<comment type="subcellular location">
    <subcellularLocation>
        <location evidence="1">Membrane</location>
    </subcellularLocation>
</comment>
<dbReference type="InterPro" id="IPR004089">
    <property type="entry name" value="MCPsignal_dom"/>
</dbReference>
<dbReference type="GO" id="GO:0006935">
    <property type="term" value="P:chemotaxis"/>
    <property type="evidence" value="ECO:0007669"/>
    <property type="project" value="InterPro"/>
</dbReference>
<evidence type="ECO:0000259" key="6">
    <source>
        <dbReference type="PROSITE" id="PS50111"/>
    </source>
</evidence>
<dbReference type="PRINTS" id="PR00260">
    <property type="entry name" value="CHEMTRNSDUCR"/>
</dbReference>
<sequence length="363" mass="40062">MFTSGALKQELSQLKIEFIQAQKEKDEMEHSLNQQLQDARAEIALLKHATHNEENLLLSQLRGGDMLQTIRSGLANNAEELSHEKSKLEELDQTFDQTNKALAQLEQRAMAINEQADSSMEAATILDNTASGISQLVSNIQEISDQTNLLALNAAIEAARAGSAGRGFAVVADEVRNLAAKTHSASEKVESLVNKVIQQTHHIKDSVAKNQNIALDVSSSSEQISAVVDNVIDSSSHMQTVIDIASTHSFLNTVKLDHVVWKNDVYQRLANQNYSEEVNQHTQCRLGKWYYEGYGKAAFAQSSNFKAIERPHKQVHDSGRAALRSAEQGNTKEMYRYLDNMEAGSLAVVASIDKLMEEVADQG</sequence>
<dbReference type="Gene3D" id="6.10.250.3200">
    <property type="match status" value="1"/>
</dbReference>
<dbReference type="EMBL" id="SNXC01000015">
    <property type="protein sequence ID" value="TDO95918.1"/>
    <property type="molecule type" value="Genomic_DNA"/>
</dbReference>
<comment type="similarity">
    <text evidence="3">Belongs to the methyl-accepting chemotaxis (MCP) protein family.</text>
</comment>
<organism evidence="7 8">
    <name type="scientific">Marinomonas balearica</name>
    <dbReference type="NCBI Taxonomy" id="491947"/>
    <lineage>
        <taxon>Bacteria</taxon>
        <taxon>Pseudomonadati</taxon>
        <taxon>Pseudomonadota</taxon>
        <taxon>Gammaproteobacteria</taxon>
        <taxon>Oceanospirillales</taxon>
        <taxon>Oceanospirillaceae</taxon>
        <taxon>Marinomonas</taxon>
    </lineage>
</organism>
<dbReference type="GO" id="GO:0007165">
    <property type="term" value="P:signal transduction"/>
    <property type="evidence" value="ECO:0007669"/>
    <property type="project" value="UniProtKB-KW"/>
</dbReference>
<dbReference type="Proteomes" id="UP000294656">
    <property type="component" value="Unassembled WGS sequence"/>
</dbReference>
<dbReference type="GO" id="GO:0004888">
    <property type="term" value="F:transmembrane signaling receptor activity"/>
    <property type="evidence" value="ECO:0007669"/>
    <property type="project" value="InterPro"/>
</dbReference>
<dbReference type="PROSITE" id="PS50111">
    <property type="entry name" value="CHEMOTAXIS_TRANSDUC_2"/>
    <property type="match status" value="1"/>
</dbReference>
<evidence type="ECO:0000256" key="5">
    <source>
        <dbReference type="SAM" id="Coils"/>
    </source>
</evidence>
<evidence type="ECO:0000256" key="4">
    <source>
        <dbReference type="PROSITE-ProRule" id="PRU00284"/>
    </source>
</evidence>
<comment type="caution">
    <text evidence="7">The sequence shown here is derived from an EMBL/GenBank/DDBJ whole genome shotgun (WGS) entry which is preliminary data.</text>
</comment>
<protein>
    <submittedName>
        <fullName evidence="7">Chemoreceptor zinc-binding protein</fullName>
    </submittedName>
</protein>
<evidence type="ECO:0000313" key="7">
    <source>
        <dbReference type="EMBL" id="TDO95918.1"/>
    </source>
</evidence>
<gene>
    <name evidence="7" type="ORF">DFP79_3276</name>
</gene>
<evidence type="ECO:0000256" key="1">
    <source>
        <dbReference type="ARBA" id="ARBA00004370"/>
    </source>
</evidence>
<proteinExistence type="inferred from homology"/>
<dbReference type="Pfam" id="PF00015">
    <property type="entry name" value="MCPsignal"/>
    <property type="match status" value="1"/>
</dbReference>
<dbReference type="PANTHER" id="PTHR32089">
    <property type="entry name" value="METHYL-ACCEPTING CHEMOTAXIS PROTEIN MCPB"/>
    <property type="match status" value="1"/>
</dbReference>
<dbReference type="GO" id="GO:0016020">
    <property type="term" value="C:membrane"/>
    <property type="evidence" value="ECO:0007669"/>
    <property type="project" value="UniProtKB-SubCell"/>
</dbReference>
<dbReference type="AlphaFoldDB" id="A0A4R6M3P2"/>
<feature type="coiled-coil region" evidence="5">
    <location>
        <begin position="4"/>
        <end position="122"/>
    </location>
</feature>
<dbReference type="RefSeq" id="WP_133504980.1">
    <property type="nucleotide sequence ID" value="NZ_SNXC01000015.1"/>
</dbReference>
<dbReference type="InterPro" id="IPR004090">
    <property type="entry name" value="Chemotax_Me-accpt_rcpt"/>
</dbReference>
<name>A0A4R6M3P2_9GAMM</name>
<evidence type="ECO:0000313" key="8">
    <source>
        <dbReference type="Proteomes" id="UP000294656"/>
    </source>
</evidence>
<dbReference type="PANTHER" id="PTHR32089:SF70">
    <property type="entry name" value="ENERGY TAXIS MODULATING METHYL ACCEPTING SENSORY TRANSDUCER"/>
    <property type="match status" value="1"/>
</dbReference>
<dbReference type="SMART" id="SM00283">
    <property type="entry name" value="MA"/>
    <property type="match status" value="1"/>
</dbReference>
<dbReference type="SUPFAM" id="SSF58104">
    <property type="entry name" value="Methyl-accepting chemotaxis protein (MCP) signaling domain"/>
    <property type="match status" value="1"/>
</dbReference>
<evidence type="ECO:0000256" key="3">
    <source>
        <dbReference type="ARBA" id="ARBA00029447"/>
    </source>
</evidence>
<dbReference type="Gene3D" id="1.20.120.30">
    <property type="entry name" value="Aspartate receptor, ligand-binding domain"/>
    <property type="match status" value="1"/>
</dbReference>
<accession>A0A4R6M3P2</accession>
<feature type="domain" description="Methyl-accepting transducer" evidence="6">
    <location>
        <begin position="67"/>
        <end position="263"/>
    </location>
</feature>
<evidence type="ECO:0000256" key="2">
    <source>
        <dbReference type="ARBA" id="ARBA00023224"/>
    </source>
</evidence>
<dbReference type="InterPro" id="IPR025991">
    <property type="entry name" value="Chemoreceptor_zinc-bind_dom"/>
</dbReference>
<dbReference type="OrthoDB" id="9808588at2"/>
<keyword evidence="7" id="KW-0675">Receptor</keyword>
<reference evidence="7 8" key="1">
    <citation type="submission" date="2019-03" db="EMBL/GenBank/DDBJ databases">
        <title>Genomic Encyclopedia of Type Strains, Phase III (KMG-III): the genomes of soil and plant-associated and newly described type strains.</title>
        <authorList>
            <person name="Whitman W."/>
        </authorList>
    </citation>
    <scope>NUCLEOTIDE SEQUENCE [LARGE SCALE GENOMIC DNA]</scope>
    <source>
        <strain evidence="7 8">CECT 7378</strain>
    </source>
</reference>
<dbReference type="Pfam" id="PF13682">
    <property type="entry name" value="CZB"/>
    <property type="match status" value="1"/>
</dbReference>
<keyword evidence="5" id="KW-0175">Coiled coil</keyword>